<dbReference type="GO" id="GO:0006355">
    <property type="term" value="P:regulation of DNA-templated transcription"/>
    <property type="evidence" value="ECO:0007669"/>
    <property type="project" value="InterPro"/>
</dbReference>
<feature type="domain" description="DUF8042" evidence="3">
    <location>
        <begin position="151"/>
        <end position="259"/>
    </location>
</feature>
<keyword evidence="1" id="KW-0238">DNA-binding</keyword>
<evidence type="ECO:0000313" key="5">
    <source>
        <dbReference type="Proteomes" id="UP000195437"/>
    </source>
</evidence>
<dbReference type="Pfam" id="PF26154">
    <property type="entry name" value="DUF8042"/>
    <property type="match status" value="1"/>
</dbReference>
<proteinExistence type="predicted"/>
<dbReference type="InterPro" id="IPR005104">
    <property type="entry name" value="WHTH_HrcA_DNA-bd"/>
</dbReference>
<feature type="domain" description="Winged helix-turn-helix transcription repressor HrcA DNA-binding" evidence="2">
    <location>
        <begin position="5"/>
        <end position="66"/>
    </location>
</feature>
<dbReference type="Pfam" id="PF03444">
    <property type="entry name" value="WHD_HrcA"/>
    <property type="match status" value="1"/>
</dbReference>
<dbReference type="InterPro" id="IPR058355">
    <property type="entry name" value="DUF8042"/>
</dbReference>
<dbReference type="InterPro" id="IPR011991">
    <property type="entry name" value="ArsR-like_HTH"/>
</dbReference>
<protein>
    <submittedName>
        <fullName evidence="4">Uncharacterized protein</fullName>
    </submittedName>
</protein>
<evidence type="ECO:0000313" key="4">
    <source>
        <dbReference type="EMBL" id="ARU60424.1"/>
    </source>
</evidence>
<evidence type="ECO:0000259" key="2">
    <source>
        <dbReference type="Pfam" id="PF03444"/>
    </source>
</evidence>
<accession>A0A1Y0IM53</accession>
<dbReference type="KEGG" id="tum:CBW65_04585"/>
<dbReference type="EMBL" id="CP021434">
    <property type="protein sequence ID" value="ARU60424.1"/>
    <property type="molecule type" value="Genomic_DNA"/>
</dbReference>
<evidence type="ECO:0000259" key="3">
    <source>
        <dbReference type="Pfam" id="PF26154"/>
    </source>
</evidence>
<name>A0A1Y0IM53_9BACL</name>
<dbReference type="InterPro" id="IPR036390">
    <property type="entry name" value="WH_DNA-bd_sf"/>
</dbReference>
<dbReference type="Gene3D" id="1.10.10.10">
    <property type="entry name" value="Winged helix-like DNA-binding domain superfamily/Winged helix DNA-binding domain"/>
    <property type="match status" value="1"/>
</dbReference>
<keyword evidence="5" id="KW-1185">Reference proteome</keyword>
<dbReference type="InterPro" id="IPR036388">
    <property type="entry name" value="WH-like_DNA-bd_sf"/>
</dbReference>
<evidence type="ECO:0000256" key="1">
    <source>
        <dbReference type="ARBA" id="ARBA00023125"/>
    </source>
</evidence>
<gene>
    <name evidence="4" type="ORF">CBW65_04585</name>
</gene>
<dbReference type="SUPFAM" id="SSF46785">
    <property type="entry name" value="Winged helix' DNA-binding domain"/>
    <property type="match status" value="1"/>
</dbReference>
<dbReference type="GO" id="GO:0003677">
    <property type="term" value="F:DNA binding"/>
    <property type="evidence" value="ECO:0007669"/>
    <property type="project" value="UniProtKB-KW"/>
</dbReference>
<dbReference type="AlphaFoldDB" id="A0A1Y0IM53"/>
<sequence length="270" mass="30129">MAVRTAIQESILQVLRQRRSSYAHPLNSQTISEILNITPSYVREQMSDLQRDKLVAVRRGPKGGYYQMATGQKLRLYLDGVETEHDTGTFLAVYEQAMQRLNEEERIIIGISINGVEVLPDSLGDIAHDEITQAVISSQPMVEFAEGLANTAFDYLPKLKQGLISVSRLFQEGRDEDAHTLFVEAVEGLEWINSCLGGLGAWLAQKGSVELLQLHGTYQGQLADLGAAMEQKNLTDVADLLEYEVAETLSKAMERMQELKRLLDTMRKGS</sequence>
<reference evidence="5" key="1">
    <citation type="submission" date="2017-05" db="EMBL/GenBank/DDBJ databases">
        <authorList>
            <person name="Sung H."/>
        </authorList>
    </citation>
    <scope>NUCLEOTIDE SEQUENCE [LARGE SCALE GENOMIC DNA]</scope>
    <source>
        <strain evidence="5">AR23208</strain>
    </source>
</reference>
<dbReference type="CDD" id="cd00090">
    <property type="entry name" value="HTH_ARSR"/>
    <property type="match status" value="1"/>
</dbReference>
<dbReference type="Proteomes" id="UP000195437">
    <property type="component" value="Chromosome"/>
</dbReference>
<organism evidence="4 5">
    <name type="scientific">Tumebacillus avium</name>
    <dbReference type="NCBI Taxonomy" id="1903704"/>
    <lineage>
        <taxon>Bacteria</taxon>
        <taxon>Bacillati</taxon>
        <taxon>Bacillota</taxon>
        <taxon>Bacilli</taxon>
        <taxon>Bacillales</taxon>
        <taxon>Alicyclobacillaceae</taxon>
        <taxon>Tumebacillus</taxon>
    </lineage>
</organism>